<proteinExistence type="predicted"/>
<dbReference type="InterPro" id="IPR027417">
    <property type="entry name" value="P-loop_NTPase"/>
</dbReference>
<gene>
    <name evidence="1" type="ORF">CJD36_021375</name>
</gene>
<dbReference type="Proteomes" id="UP000239872">
    <property type="component" value="Unassembled WGS sequence"/>
</dbReference>
<reference evidence="1 2" key="1">
    <citation type="submission" date="2018-01" db="EMBL/GenBank/DDBJ databases">
        <title>A novel member of the phylum Bacteroidetes isolated from glacier ice.</title>
        <authorList>
            <person name="Liu Q."/>
            <person name="Xin Y.-H."/>
        </authorList>
    </citation>
    <scope>NUCLEOTIDE SEQUENCE [LARGE SCALE GENOMIC DNA]</scope>
    <source>
        <strain evidence="1 2">RB1R16</strain>
    </source>
</reference>
<dbReference type="RefSeq" id="WP_105041253.1">
    <property type="nucleotide sequence ID" value="NZ_PPSL01000009.1"/>
</dbReference>
<dbReference type="EMBL" id="PPSL01000009">
    <property type="protein sequence ID" value="PQJ08963.1"/>
    <property type="molecule type" value="Genomic_DNA"/>
</dbReference>
<dbReference type="Pfam" id="PF13481">
    <property type="entry name" value="AAA_25"/>
    <property type="match status" value="1"/>
</dbReference>
<sequence>MKESMIFNWGGLKYSLLKKEDQYFNHLIGYCFKSAVLKIKNKLTKNKVASKYTASLGDMIKRTASEPKPKMIYSGIKENSIGIIFGPSKSGKTMFCENLGMCIASGETQYLGLPIDIENRKVLFISLEEFYTGRTERNSKQITKLTSAHGTDWLENYIVINERMPRYLISDADWKIVEDTIYEVHPSVVFLDSLTHMYAGQIEESNKAKEVMRKIKELSENTKTTIVVIHHTTKLYDRPLSIDVVAGSRVIAQECDFMIGLNKAMDGKRYIKDVAFRYAATDNDKVKTFTIDNDLWLNISGEADEIKLLSVADGRRDDANKEKLLDFIVGQDERGAKIIPFSLIEDRFADSREMSKPTISSNLKKLIEEKKIIKLEKGQYKLAS</sequence>
<comment type="caution">
    <text evidence="1">The sequence shown here is derived from an EMBL/GenBank/DDBJ whole genome shotgun (WGS) entry which is preliminary data.</text>
</comment>
<organism evidence="1 2">
    <name type="scientific">Flavipsychrobacter stenotrophus</name>
    <dbReference type="NCBI Taxonomy" id="2077091"/>
    <lineage>
        <taxon>Bacteria</taxon>
        <taxon>Pseudomonadati</taxon>
        <taxon>Bacteroidota</taxon>
        <taxon>Chitinophagia</taxon>
        <taxon>Chitinophagales</taxon>
        <taxon>Chitinophagaceae</taxon>
        <taxon>Flavipsychrobacter</taxon>
    </lineage>
</organism>
<dbReference type="OrthoDB" id="1407597at2"/>
<dbReference type="Gene3D" id="3.40.50.300">
    <property type="entry name" value="P-loop containing nucleotide triphosphate hydrolases"/>
    <property type="match status" value="1"/>
</dbReference>
<evidence type="ECO:0000313" key="2">
    <source>
        <dbReference type="Proteomes" id="UP000239872"/>
    </source>
</evidence>
<keyword evidence="2" id="KW-1185">Reference proteome</keyword>
<dbReference type="SUPFAM" id="SSF52540">
    <property type="entry name" value="P-loop containing nucleoside triphosphate hydrolases"/>
    <property type="match status" value="1"/>
</dbReference>
<protein>
    <submittedName>
        <fullName evidence="1">Uncharacterized protein</fullName>
    </submittedName>
</protein>
<evidence type="ECO:0000313" key="1">
    <source>
        <dbReference type="EMBL" id="PQJ08963.1"/>
    </source>
</evidence>
<dbReference type="AlphaFoldDB" id="A0A2S7SPY6"/>
<name>A0A2S7SPY6_9BACT</name>
<accession>A0A2S7SPY6</accession>